<dbReference type="EMBL" id="UYRU01020060">
    <property type="protein sequence ID" value="VDK54947.1"/>
    <property type="molecule type" value="Genomic_DNA"/>
</dbReference>
<feature type="compositionally biased region" description="Polar residues" evidence="1">
    <location>
        <begin position="30"/>
        <end position="39"/>
    </location>
</feature>
<feature type="compositionally biased region" description="Gly residues" evidence="1">
    <location>
        <begin position="108"/>
        <end position="118"/>
    </location>
</feature>
<dbReference type="AlphaFoldDB" id="A0A3P6R7Y0"/>
<feature type="compositionally biased region" description="Basic residues" evidence="1">
    <location>
        <begin position="137"/>
        <end position="147"/>
    </location>
</feature>
<reference evidence="2 3" key="1">
    <citation type="submission" date="2018-11" db="EMBL/GenBank/DDBJ databases">
        <authorList>
            <consortium name="Pathogen Informatics"/>
        </authorList>
    </citation>
    <scope>NUCLEOTIDE SEQUENCE [LARGE SCALE GENOMIC DNA]</scope>
</reference>
<evidence type="ECO:0000313" key="2">
    <source>
        <dbReference type="EMBL" id="VDK54947.1"/>
    </source>
</evidence>
<feature type="region of interest" description="Disordered" evidence="1">
    <location>
        <begin position="96"/>
        <end position="157"/>
    </location>
</feature>
<organism evidence="2 3">
    <name type="scientific">Dibothriocephalus latus</name>
    <name type="common">Fish tapeworm</name>
    <name type="synonym">Diphyllobothrium latum</name>
    <dbReference type="NCBI Taxonomy" id="60516"/>
    <lineage>
        <taxon>Eukaryota</taxon>
        <taxon>Metazoa</taxon>
        <taxon>Spiralia</taxon>
        <taxon>Lophotrochozoa</taxon>
        <taxon>Platyhelminthes</taxon>
        <taxon>Cestoda</taxon>
        <taxon>Eucestoda</taxon>
        <taxon>Diphyllobothriidea</taxon>
        <taxon>Diphyllobothriidae</taxon>
        <taxon>Dibothriocephalus</taxon>
    </lineage>
</organism>
<protein>
    <submittedName>
        <fullName evidence="2">Uncharacterized protein</fullName>
    </submittedName>
</protein>
<proteinExistence type="predicted"/>
<name>A0A3P6R7Y0_DIBLA</name>
<keyword evidence="3" id="KW-1185">Reference proteome</keyword>
<accession>A0A3P6R7Y0</accession>
<feature type="region of interest" description="Disordered" evidence="1">
    <location>
        <begin position="30"/>
        <end position="50"/>
    </location>
</feature>
<evidence type="ECO:0000313" key="3">
    <source>
        <dbReference type="Proteomes" id="UP000281553"/>
    </source>
</evidence>
<dbReference type="OrthoDB" id="6249294at2759"/>
<sequence length="157" mass="17512">MAGPRAYSIKADQKVKFQHQLDLPPRVQITSDEVQTGSKSARVERDQQHRVYPRPDGVQYLDLPSAYRPRLSKNLPDPKKLKKKLSGLFVPYHRTASDETPDARMIPGDGGVAAGGGHLAPPLIPREQIPPAAGDKRRARKTRRRSTSNHLPTCSRH</sequence>
<evidence type="ECO:0000256" key="1">
    <source>
        <dbReference type="SAM" id="MobiDB-lite"/>
    </source>
</evidence>
<dbReference type="Proteomes" id="UP000281553">
    <property type="component" value="Unassembled WGS sequence"/>
</dbReference>
<gene>
    <name evidence="2" type="ORF">DILT_LOCUS2062</name>
</gene>